<accession>A0A5N5T8T8</accession>
<evidence type="ECO:0000313" key="2">
    <source>
        <dbReference type="Proteomes" id="UP000326759"/>
    </source>
</evidence>
<proteinExistence type="predicted"/>
<reference evidence="1 2" key="1">
    <citation type="journal article" date="2019" name="PLoS Biol.">
        <title>Sex chromosomes control vertical transmission of feminizing Wolbachia symbionts in an isopod.</title>
        <authorList>
            <person name="Becking T."/>
            <person name="Chebbi M.A."/>
            <person name="Giraud I."/>
            <person name="Moumen B."/>
            <person name="Laverre T."/>
            <person name="Caubet Y."/>
            <person name="Peccoud J."/>
            <person name="Gilbert C."/>
            <person name="Cordaux R."/>
        </authorList>
    </citation>
    <scope>NUCLEOTIDE SEQUENCE [LARGE SCALE GENOMIC DNA]</scope>
    <source>
        <strain evidence="1">ANa2</strain>
        <tissue evidence="1">Whole body excluding digestive tract and cuticle</tissue>
    </source>
</reference>
<comment type="caution">
    <text evidence="1">The sequence shown here is derived from an EMBL/GenBank/DDBJ whole genome shotgun (WGS) entry which is preliminary data.</text>
</comment>
<dbReference type="EMBL" id="SEYY01007166">
    <property type="protein sequence ID" value="KAB7502589.1"/>
    <property type="molecule type" value="Genomic_DNA"/>
</dbReference>
<gene>
    <name evidence="1" type="ORF">Anas_13699</name>
</gene>
<dbReference type="Proteomes" id="UP000326759">
    <property type="component" value="Unassembled WGS sequence"/>
</dbReference>
<protein>
    <submittedName>
        <fullName evidence="1">Uncharacterized protein</fullName>
    </submittedName>
</protein>
<sequence>MSKLLSVIVMVSSIPNYPCRVYKKNQILLETWKVGTIKSSMIVNSCEGRYDIENQYGYQ</sequence>
<name>A0A5N5T8T8_9CRUS</name>
<organism evidence="1 2">
    <name type="scientific">Armadillidium nasatum</name>
    <dbReference type="NCBI Taxonomy" id="96803"/>
    <lineage>
        <taxon>Eukaryota</taxon>
        <taxon>Metazoa</taxon>
        <taxon>Ecdysozoa</taxon>
        <taxon>Arthropoda</taxon>
        <taxon>Crustacea</taxon>
        <taxon>Multicrustacea</taxon>
        <taxon>Malacostraca</taxon>
        <taxon>Eumalacostraca</taxon>
        <taxon>Peracarida</taxon>
        <taxon>Isopoda</taxon>
        <taxon>Oniscidea</taxon>
        <taxon>Crinocheta</taxon>
        <taxon>Armadillidiidae</taxon>
        <taxon>Armadillidium</taxon>
    </lineage>
</organism>
<keyword evidence="2" id="KW-1185">Reference proteome</keyword>
<evidence type="ECO:0000313" key="1">
    <source>
        <dbReference type="EMBL" id="KAB7502589.1"/>
    </source>
</evidence>
<dbReference type="AlphaFoldDB" id="A0A5N5T8T8"/>